<organism evidence="2 3">
    <name type="scientific">Cladobotryum mycophilum</name>
    <dbReference type="NCBI Taxonomy" id="491253"/>
    <lineage>
        <taxon>Eukaryota</taxon>
        <taxon>Fungi</taxon>
        <taxon>Dikarya</taxon>
        <taxon>Ascomycota</taxon>
        <taxon>Pezizomycotina</taxon>
        <taxon>Sordariomycetes</taxon>
        <taxon>Hypocreomycetidae</taxon>
        <taxon>Hypocreales</taxon>
        <taxon>Hypocreaceae</taxon>
        <taxon>Cladobotryum</taxon>
    </lineage>
</organism>
<feature type="region of interest" description="Disordered" evidence="1">
    <location>
        <begin position="741"/>
        <end position="807"/>
    </location>
</feature>
<feature type="region of interest" description="Disordered" evidence="1">
    <location>
        <begin position="1033"/>
        <end position="1079"/>
    </location>
</feature>
<proteinExistence type="predicted"/>
<comment type="caution">
    <text evidence="2">The sequence shown here is derived from an EMBL/GenBank/DDBJ whole genome shotgun (WGS) entry which is preliminary data.</text>
</comment>
<feature type="compositionally biased region" description="Low complexity" evidence="1">
    <location>
        <begin position="26"/>
        <end position="39"/>
    </location>
</feature>
<feature type="compositionally biased region" description="Polar residues" evidence="1">
    <location>
        <begin position="770"/>
        <end position="779"/>
    </location>
</feature>
<feature type="compositionally biased region" description="Basic and acidic residues" evidence="1">
    <location>
        <begin position="1034"/>
        <end position="1051"/>
    </location>
</feature>
<feature type="region of interest" description="Disordered" evidence="1">
    <location>
        <begin position="505"/>
        <end position="529"/>
    </location>
</feature>
<reference evidence="2 3" key="1">
    <citation type="submission" date="2024-01" db="EMBL/GenBank/DDBJ databases">
        <title>Complete genome of Cladobotryum mycophilum ATHUM6906.</title>
        <authorList>
            <person name="Christinaki A.C."/>
            <person name="Myridakis A.I."/>
            <person name="Kouvelis V.N."/>
        </authorList>
    </citation>
    <scope>NUCLEOTIDE SEQUENCE [LARGE SCALE GENOMIC DNA]</scope>
    <source>
        <strain evidence="2 3">ATHUM6906</strain>
    </source>
</reference>
<dbReference type="EMBL" id="JAVFKD010000015">
    <property type="protein sequence ID" value="KAK5989277.1"/>
    <property type="molecule type" value="Genomic_DNA"/>
</dbReference>
<feature type="region of interest" description="Disordered" evidence="1">
    <location>
        <begin position="159"/>
        <end position="195"/>
    </location>
</feature>
<feature type="region of interest" description="Disordered" evidence="1">
    <location>
        <begin position="635"/>
        <end position="676"/>
    </location>
</feature>
<feature type="compositionally biased region" description="Basic and acidic residues" evidence="1">
    <location>
        <begin position="1069"/>
        <end position="1079"/>
    </location>
</feature>
<feature type="region of interest" description="Disordered" evidence="1">
    <location>
        <begin position="1"/>
        <end position="41"/>
    </location>
</feature>
<sequence>MTVVDESAPTPPLLSFHSGSNNDDVSSTPTTATTPASTPFLPVADRVCTPLSLFVDSALGSNKSAKQQQSPSLSLAAGDLDNSAAAVRQRYLSMSPTAGAGAGAAGITGIITGTAATRPAEHAAAAAASFPAAGSVVQDHPREGLLLKHGIARGVISAQSIQSPNARARGQQHEQRQHYHNPPNPVARHPLPSLPPLDTAATSLLSPDFDDPVPAPLRTGILQPDTITLAHPKPILHATAESNNIPIKSPIPDLTSRSASALGNIAQLEATAERLSMTSSIDDAIRELHGELKRSDSRRSSILAASIRAASADENSTAPGRLRRHPSTSSSIIARQRGYSPATYVMSPTNSITGRMRSGSKTSTGRPDFDGDTILSRHGPGKGSVRSVRSARPSLAEISESEPISLTRDAFDQADAAPISQLSNDDNTRRILEQDAVNMPNTDEFHRILEGGFTRQSQNLTLVNPDQPRQEQRREVDRPATANSTNTYQQAQDAFIDFDGVHCEDEERPLSPEVEVEAQPEPQPEAQRRLSAELARPQTFYDQRTGQQMLYYPARVPAMLNLPPKLSSKPKVTTRNERRSQILTAMMEEKSTEAKRKSAALDQVEKSWLPDPVSGHRNSFAALSADELGLVDQATAQTEPAPETQAEQAPAASPLRRPQKLTKADPEKRKSKASQLDHIPAALRASVFFELPSESPEIEIKDGSAMATLESILDASARAPVSAFTDHVYAGKLGPEIYGKDKRHKSHASVPSLSVTAAVDPQSKKRSSVMMLNNRANSHNSEDKSVSDPSIRTAANGEHAQDADGERVIRVGEEHDEAEDEEVGEEDVFQGPPTTLLAELQLRKQQQKQRLRNPIHAFPEGMRATLLEMDAVAEVQRKQRQNKRVNLAWEEGENHVDQHESDDEDVPLAIIAAMQQGAKNMADIDRPLGLMEIRELEDNEPLSSRALRLQGRGSSLTHIKRPSVMSLPATRLAEVQPAAGIPIIVPSPEPGEEEVEGETLGQRKKRLAETILPRARPVSGAFSAELLSQFGDLEDSKDGKDKSTIMRKDSKSPNLDGEEETLGQRRRRLQTEREAREREMSYGNLVGDVATRKPIARRVSMADVLAANQRRELDPGVEQQIRLEVEQHRVAMQDSQMAVMRGQMPTSLTVPGVARPGGYNNGAFNDGAGGAGDLQRLAKDYDPHAESRRLQQEEYRVAAQDAKISAIRTQMPSVLTGPDVNRTGGFRNGAYNDGSGGAGEELRLAKDFDPNADQKRLQEEAQRLATQEAKMAAIRAQMPAVLTGPNVGKAGGFRGGMYNDGTGGLVLEASRSSIALNNPGFAQDVPRKRASMMMMSTYSGAPMRGLAHQQSYSSLSGVNAMNNAAAMNMYGGNVYNNPYGEAMIQPSMTMPMAMTMNSASMDRVERWRQSVLP</sequence>
<feature type="compositionally biased region" description="Low complexity" evidence="1">
    <location>
        <begin position="635"/>
        <end position="652"/>
    </location>
</feature>
<evidence type="ECO:0000313" key="3">
    <source>
        <dbReference type="Proteomes" id="UP001338125"/>
    </source>
</evidence>
<evidence type="ECO:0000256" key="1">
    <source>
        <dbReference type="SAM" id="MobiDB-lite"/>
    </source>
</evidence>
<feature type="region of interest" description="Disordered" evidence="1">
    <location>
        <begin position="456"/>
        <end position="489"/>
    </location>
</feature>
<accession>A0ABR0SAT4</accession>
<evidence type="ECO:0000313" key="2">
    <source>
        <dbReference type="EMBL" id="KAK5989277.1"/>
    </source>
</evidence>
<keyword evidence="3" id="KW-1185">Reference proteome</keyword>
<feature type="compositionally biased region" description="Basic and acidic residues" evidence="1">
    <location>
        <begin position="468"/>
        <end position="478"/>
    </location>
</feature>
<feature type="region of interest" description="Disordered" evidence="1">
    <location>
        <begin position="983"/>
        <end position="1002"/>
    </location>
</feature>
<name>A0ABR0SAT4_9HYPO</name>
<dbReference type="Proteomes" id="UP001338125">
    <property type="component" value="Unassembled WGS sequence"/>
</dbReference>
<feature type="compositionally biased region" description="Polar residues" evidence="1">
    <location>
        <begin position="346"/>
        <end position="365"/>
    </location>
</feature>
<protein>
    <submittedName>
        <fullName evidence="2">Uncharacterized protein</fullName>
    </submittedName>
</protein>
<feature type="region of interest" description="Disordered" evidence="1">
    <location>
        <begin position="308"/>
        <end position="391"/>
    </location>
</feature>
<gene>
    <name evidence="2" type="ORF">PT974_10787</name>
</gene>